<feature type="region of interest" description="Disordered" evidence="1">
    <location>
        <begin position="81"/>
        <end position="100"/>
    </location>
</feature>
<dbReference type="InterPro" id="IPR007138">
    <property type="entry name" value="ABM_dom"/>
</dbReference>
<dbReference type="Proteomes" id="UP001652542">
    <property type="component" value="Unassembled WGS sequence"/>
</dbReference>
<keyword evidence="3" id="KW-0503">Monooxygenase</keyword>
<dbReference type="EMBL" id="JAOWKY010000002">
    <property type="protein sequence ID" value="MCV2868955.1"/>
    <property type="molecule type" value="Genomic_DNA"/>
</dbReference>
<dbReference type="SUPFAM" id="SSF54909">
    <property type="entry name" value="Dimeric alpha+beta barrel"/>
    <property type="match status" value="1"/>
</dbReference>
<dbReference type="InterPro" id="IPR011008">
    <property type="entry name" value="Dimeric_a/b-barrel"/>
</dbReference>
<comment type="caution">
    <text evidence="3">The sequence shown here is derived from an EMBL/GenBank/DDBJ whole genome shotgun (WGS) entry which is preliminary data.</text>
</comment>
<sequence length="100" mass="11336">MTAMNVVRMRVKPGRESDFVELHKSRDIRQWSGMRSLRVVKTGEREYVIVGEWDDMDALAAARPQMVEILDSFRGDLENLGDGLGETDPRSGEVVVDRTV</sequence>
<accession>A0ABT2ZCT2</accession>
<proteinExistence type="predicted"/>
<evidence type="ECO:0000256" key="1">
    <source>
        <dbReference type="SAM" id="MobiDB-lite"/>
    </source>
</evidence>
<dbReference type="Gene3D" id="3.30.70.100">
    <property type="match status" value="1"/>
</dbReference>
<gene>
    <name evidence="3" type="ORF">OEW28_09965</name>
</gene>
<dbReference type="RefSeq" id="WP_263734614.1">
    <property type="nucleotide sequence ID" value="NZ_JAOWKY010000002.1"/>
</dbReference>
<protein>
    <submittedName>
        <fullName evidence="3">Antibiotic biosynthesis monooxygenase</fullName>
    </submittedName>
</protein>
<feature type="compositionally biased region" description="Basic and acidic residues" evidence="1">
    <location>
        <begin position="87"/>
        <end position="100"/>
    </location>
</feature>
<evidence type="ECO:0000259" key="2">
    <source>
        <dbReference type="Pfam" id="PF03992"/>
    </source>
</evidence>
<evidence type="ECO:0000313" key="4">
    <source>
        <dbReference type="Proteomes" id="UP001652542"/>
    </source>
</evidence>
<feature type="domain" description="ABM" evidence="2">
    <location>
        <begin position="4"/>
        <end position="62"/>
    </location>
</feature>
<keyword evidence="4" id="KW-1185">Reference proteome</keyword>
<organism evidence="3 4">
    <name type="scientific">Albidovulum marisflavi</name>
    <dbReference type="NCBI Taxonomy" id="2984159"/>
    <lineage>
        <taxon>Bacteria</taxon>
        <taxon>Pseudomonadati</taxon>
        <taxon>Pseudomonadota</taxon>
        <taxon>Alphaproteobacteria</taxon>
        <taxon>Rhodobacterales</taxon>
        <taxon>Paracoccaceae</taxon>
        <taxon>Albidovulum</taxon>
    </lineage>
</organism>
<dbReference type="Pfam" id="PF03992">
    <property type="entry name" value="ABM"/>
    <property type="match status" value="1"/>
</dbReference>
<name>A0ABT2ZCT2_9RHOB</name>
<reference evidence="3 4" key="1">
    <citation type="submission" date="2022-10" db="EMBL/GenBank/DDBJ databases">
        <title>Defluviimonas sp. nov., isolated from ocean surface water.</title>
        <authorList>
            <person name="He W."/>
            <person name="Wang L."/>
            <person name="Zhang D.-F."/>
        </authorList>
    </citation>
    <scope>NUCLEOTIDE SEQUENCE [LARGE SCALE GENOMIC DNA]</scope>
    <source>
        <strain evidence="3 4">WL0002</strain>
    </source>
</reference>
<evidence type="ECO:0000313" key="3">
    <source>
        <dbReference type="EMBL" id="MCV2868955.1"/>
    </source>
</evidence>
<dbReference type="GO" id="GO:0004497">
    <property type="term" value="F:monooxygenase activity"/>
    <property type="evidence" value="ECO:0007669"/>
    <property type="project" value="UniProtKB-KW"/>
</dbReference>
<keyword evidence="3" id="KW-0560">Oxidoreductase</keyword>